<dbReference type="Proteomes" id="UP000189310">
    <property type="component" value="Unassembled WGS sequence"/>
</dbReference>
<keyword evidence="2" id="KW-1185">Reference proteome</keyword>
<dbReference type="EMBL" id="MTLN01000004">
    <property type="protein sequence ID" value="ONN71697.1"/>
    <property type="molecule type" value="Genomic_DNA"/>
</dbReference>
<protein>
    <submittedName>
        <fullName evidence="1">Uncharacterized protein</fullName>
    </submittedName>
</protein>
<comment type="caution">
    <text evidence="1">The sequence shown here is derived from an EMBL/GenBank/DDBJ whole genome shotgun (WGS) entry which is preliminary data.</text>
</comment>
<accession>A0ABX3ITI7</accession>
<sequence>MNAYAQIAALEGAQRQYDNACPEESAAWIDTNAGEHWISCCTERFEKGQDVVVGHIKLPYMEFLRRFSEQRAEIDANDIEFTLDEHLIMGTVCHRYDGLKEKVVLEIVKPFAALAERDAKEAEE</sequence>
<evidence type="ECO:0000313" key="1">
    <source>
        <dbReference type="EMBL" id="ONN71697.1"/>
    </source>
</evidence>
<name>A0ABX3ITI7_9PSED</name>
<gene>
    <name evidence="1" type="ORF">BVL52_08615</name>
</gene>
<dbReference type="RefSeq" id="WP_077171679.1">
    <property type="nucleotide sequence ID" value="NZ_MTLN01000004.1"/>
</dbReference>
<proteinExistence type="predicted"/>
<organism evidence="1 2">
    <name type="scientific">Pseudomonas oryzihabitans</name>
    <dbReference type="NCBI Taxonomy" id="47885"/>
    <lineage>
        <taxon>Bacteria</taxon>
        <taxon>Pseudomonadati</taxon>
        <taxon>Pseudomonadota</taxon>
        <taxon>Gammaproteobacteria</taxon>
        <taxon>Pseudomonadales</taxon>
        <taxon>Pseudomonadaceae</taxon>
        <taxon>Pseudomonas</taxon>
    </lineage>
</organism>
<reference evidence="1 2" key="1">
    <citation type="submission" date="2017-01" db="EMBL/GenBank/DDBJ databases">
        <title>Pseudomonas psychrotolerans genome sequencing and assembly.</title>
        <authorList>
            <person name="Vyas B."/>
            <person name="Mayilraj S."/>
        </authorList>
    </citation>
    <scope>NUCLEOTIDE SEQUENCE [LARGE SCALE GENOMIC DNA]</scope>
    <source>
        <strain evidence="1 2">SDS18</strain>
    </source>
</reference>
<evidence type="ECO:0000313" key="2">
    <source>
        <dbReference type="Proteomes" id="UP000189310"/>
    </source>
</evidence>